<keyword evidence="2" id="KW-1185">Reference proteome</keyword>
<evidence type="ECO:0000313" key="1">
    <source>
        <dbReference type="EMBL" id="KAI8562312.1"/>
    </source>
</evidence>
<protein>
    <submittedName>
        <fullName evidence="1">Uncharacterized protein</fullName>
    </submittedName>
</protein>
<evidence type="ECO:0000313" key="2">
    <source>
        <dbReference type="Proteomes" id="UP001062846"/>
    </source>
</evidence>
<sequence length="806" mass="89772">MVGDMPKFVGVSVYPSNNDLIKADFNAIVLIISYIYRRLRVPNELKMLVDQLGDWSLWGSDRRLAFLRNIWDWQSFTGADYCLNEALSIGQKLNLFDSRSSKGVLAFHGMSSSAKALEPAFQGAGQRFIKTVELEAILGGRAVQHRELQGHESDKFLSYFKPCIIPLEVALHQGLRNLRRKSLKHGYDGKLNTESDSGEFWVIFGGFAPISKKVASEDDVIPKKTPPKQYRHLPPTPSVLWKAGSLPSVLILGFPSYDGKLNTESDSGEFWVIFGGFAPISKKVASEDDVIPKKTPPKQYRNSSIVTIGPSQRVSPGLFKVVGHVRSSPTLILAHQGQNTKRANRTPNVLRPPDEATAQSQGITYNKTGPINPRVSRSFGILEFRWFCEGEARAKVFVLCILLRSSICFDFTVISRYVMYKLHTSAIGNDDNKGNLTAVFELPSEKYPCSMGSFALGSRIYLLGGEVGFNGEVDITAKGGRNTQRLSEKVYFFDTAVSISSSSPLSVAPHMEGGKRSPLAIHVDGMIYVISALPSLYTYYSEEEPLFEVFDPQGNEGEGEWSSLPRPPFYRRSSNHGSTEINGAGMIVSHAVVGHRIFFFTTKKEQVDVFDVYKRQWTPLKVCNGCDDIRLPFKEAVMPIFDSAWAAIGTSIHRRSPINTFNLTADFGLVGRDVEGLETIRCTPKPPLAYGIYYHVLDMGNGWVCLLKFGNDKEGFANGKSYIFATVFHLVKKRMDKVSFDESKYWLEGQRLLPLPPPSTGVQKRDHNRVIGEIQVFGAEELRSSLFAPGLENYNTSYAAVGCFVM</sequence>
<gene>
    <name evidence="1" type="ORF">RHMOL_Rhmol03G0027200</name>
</gene>
<name>A0ACC0P9I5_RHOML</name>
<proteinExistence type="predicted"/>
<dbReference type="EMBL" id="CM046390">
    <property type="protein sequence ID" value="KAI8562312.1"/>
    <property type="molecule type" value="Genomic_DNA"/>
</dbReference>
<dbReference type="Proteomes" id="UP001062846">
    <property type="component" value="Chromosome 3"/>
</dbReference>
<organism evidence="1 2">
    <name type="scientific">Rhododendron molle</name>
    <name type="common">Chinese azalea</name>
    <name type="synonym">Azalea mollis</name>
    <dbReference type="NCBI Taxonomy" id="49168"/>
    <lineage>
        <taxon>Eukaryota</taxon>
        <taxon>Viridiplantae</taxon>
        <taxon>Streptophyta</taxon>
        <taxon>Embryophyta</taxon>
        <taxon>Tracheophyta</taxon>
        <taxon>Spermatophyta</taxon>
        <taxon>Magnoliopsida</taxon>
        <taxon>eudicotyledons</taxon>
        <taxon>Gunneridae</taxon>
        <taxon>Pentapetalae</taxon>
        <taxon>asterids</taxon>
        <taxon>Ericales</taxon>
        <taxon>Ericaceae</taxon>
        <taxon>Ericoideae</taxon>
        <taxon>Rhodoreae</taxon>
        <taxon>Rhododendron</taxon>
    </lineage>
</organism>
<comment type="caution">
    <text evidence="1">The sequence shown here is derived from an EMBL/GenBank/DDBJ whole genome shotgun (WGS) entry which is preliminary data.</text>
</comment>
<reference evidence="1" key="1">
    <citation type="submission" date="2022-02" db="EMBL/GenBank/DDBJ databases">
        <title>Plant Genome Project.</title>
        <authorList>
            <person name="Zhang R.-G."/>
        </authorList>
    </citation>
    <scope>NUCLEOTIDE SEQUENCE</scope>
    <source>
        <strain evidence="1">AT1</strain>
    </source>
</reference>
<accession>A0ACC0P9I5</accession>